<dbReference type="InterPro" id="IPR027417">
    <property type="entry name" value="P-loop_NTPase"/>
</dbReference>
<dbReference type="Gene3D" id="3.40.50.300">
    <property type="entry name" value="P-loop containing nucleotide triphosphate hydrolases"/>
    <property type="match status" value="1"/>
</dbReference>
<dbReference type="PANTHER" id="PTHR10513:SF46">
    <property type="entry name" value="DEOXYGUANOSINE KINASE"/>
    <property type="match status" value="1"/>
</dbReference>
<dbReference type="GO" id="GO:0016301">
    <property type="term" value="F:kinase activity"/>
    <property type="evidence" value="ECO:0007669"/>
    <property type="project" value="UniProtKB-KW"/>
</dbReference>
<dbReference type="InterPro" id="IPR050566">
    <property type="entry name" value="Deoxyribonucleoside_kinase"/>
</dbReference>
<name>A0ABQ2D0B2_9DEIO</name>
<organism evidence="2 3">
    <name type="scientific">Deinococcus roseus</name>
    <dbReference type="NCBI Taxonomy" id="392414"/>
    <lineage>
        <taxon>Bacteria</taxon>
        <taxon>Thermotogati</taxon>
        <taxon>Deinococcota</taxon>
        <taxon>Deinococci</taxon>
        <taxon>Deinococcales</taxon>
        <taxon>Deinococcaceae</taxon>
        <taxon>Deinococcus</taxon>
    </lineage>
</organism>
<dbReference type="InterPro" id="IPR031314">
    <property type="entry name" value="DNK_dom"/>
</dbReference>
<gene>
    <name evidence="2" type="ORF">GCM10008938_16750</name>
</gene>
<feature type="domain" description="Deoxynucleoside kinase" evidence="1">
    <location>
        <begin position="7"/>
        <end position="198"/>
    </location>
</feature>
<evidence type="ECO:0000313" key="3">
    <source>
        <dbReference type="Proteomes" id="UP000632222"/>
    </source>
</evidence>
<protein>
    <submittedName>
        <fullName evidence="2">Deoxyguanosine kinase</fullName>
    </submittedName>
</protein>
<dbReference type="PIRSF" id="PIRSF000705">
    <property type="entry name" value="DNK"/>
    <property type="match status" value="1"/>
</dbReference>
<dbReference type="CDD" id="cd01673">
    <property type="entry name" value="dNK"/>
    <property type="match status" value="1"/>
</dbReference>
<dbReference type="InterPro" id="IPR002624">
    <property type="entry name" value="DCK/DGK"/>
</dbReference>
<proteinExistence type="predicted"/>
<dbReference type="Proteomes" id="UP000632222">
    <property type="component" value="Unassembled WGS sequence"/>
</dbReference>
<comment type="caution">
    <text evidence="2">The sequence shown here is derived from an EMBL/GenBank/DDBJ whole genome shotgun (WGS) entry which is preliminary data.</text>
</comment>
<dbReference type="Pfam" id="PF01712">
    <property type="entry name" value="dNK"/>
    <property type="match status" value="1"/>
</dbReference>
<accession>A0ABQ2D0B2</accession>
<keyword evidence="3" id="KW-1185">Reference proteome</keyword>
<dbReference type="EMBL" id="BMOD01000004">
    <property type="protein sequence ID" value="GGJ31236.1"/>
    <property type="molecule type" value="Genomic_DNA"/>
</dbReference>
<keyword evidence="2" id="KW-0808">Transferase</keyword>
<evidence type="ECO:0000259" key="1">
    <source>
        <dbReference type="Pfam" id="PF01712"/>
    </source>
</evidence>
<reference evidence="3" key="1">
    <citation type="journal article" date="2019" name="Int. J. Syst. Evol. Microbiol.">
        <title>The Global Catalogue of Microorganisms (GCM) 10K type strain sequencing project: providing services to taxonomists for standard genome sequencing and annotation.</title>
        <authorList>
            <consortium name="The Broad Institute Genomics Platform"/>
            <consortium name="The Broad Institute Genome Sequencing Center for Infectious Disease"/>
            <person name="Wu L."/>
            <person name="Ma J."/>
        </authorList>
    </citation>
    <scope>NUCLEOTIDE SEQUENCE [LARGE SCALE GENOMIC DNA]</scope>
    <source>
        <strain evidence="3">JCM 14370</strain>
    </source>
</reference>
<evidence type="ECO:0000313" key="2">
    <source>
        <dbReference type="EMBL" id="GGJ31236.1"/>
    </source>
</evidence>
<dbReference type="SUPFAM" id="SSF52540">
    <property type="entry name" value="P-loop containing nucleoside triphosphate hydrolases"/>
    <property type="match status" value="1"/>
</dbReference>
<keyword evidence="2" id="KW-0418">Kinase</keyword>
<sequence length="204" mass="23849">MFGVYLVTEGLIGVGKTSLSRLLAQKYQASLTLEVVEDNPFLGGFYADMERYAFQVQVFFLLSRFKQLQHVTQGDLFHLNHVSDYMFDKDFVFASMNLKDHEFDLYQELYSQLKPKLAHPDLVVYLRADPEFVKERILKRGREFELDMPLDYLQNLSEHYDRYFETYPGRVLCINAADYDFVGKPEDALKILSEIEEALQCTLP</sequence>
<dbReference type="PANTHER" id="PTHR10513">
    <property type="entry name" value="DEOXYNUCLEOSIDE KINASE"/>
    <property type="match status" value="1"/>
</dbReference>